<feature type="repeat" description="ANK" evidence="2">
    <location>
        <begin position="1072"/>
        <end position="1104"/>
    </location>
</feature>
<evidence type="ECO:0000259" key="3">
    <source>
        <dbReference type="Pfam" id="PF24883"/>
    </source>
</evidence>
<accession>A0A9N9Z9W9</accession>
<keyword evidence="5" id="KW-1185">Reference proteome</keyword>
<dbReference type="PROSITE" id="PS50297">
    <property type="entry name" value="ANK_REP_REGION"/>
    <property type="match status" value="1"/>
</dbReference>
<dbReference type="InterPro" id="IPR002110">
    <property type="entry name" value="Ankyrin_rpt"/>
</dbReference>
<dbReference type="SMART" id="SM00248">
    <property type="entry name" value="ANK"/>
    <property type="match status" value="3"/>
</dbReference>
<feature type="domain" description="Nephrocystin 3-like N-terminal" evidence="3">
    <location>
        <begin position="608"/>
        <end position="777"/>
    </location>
</feature>
<evidence type="ECO:0000256" key="1">
    <source>
        <dbReference type="ARBA" id="ARBA00022737"/>
    </source>
</evidence>
<dbReference type="Pfam" id="PF13637">
    <property type="entry name" value="Ank_4"/>
    <property type="match status" value="1"/>
</dbReference>
<dbReference type="Pfam" id="PF00023">
    <property type="entry name" value="Ank"/>
    <property type="match status" value="1"/>
</dbReference>
<dbReference type="Proteomes" id="UP000775872">
    <property type="component" value="Unassembled WGS sequence"/>
</dbReference>
<dbReference type="InterPro" id="IPR027417">
    <property type="entry name" value="P-loop_NTPase"/>
</dbReference>
<dbReference type="PROSITE" id="PS50088">
    <property type="entry name" value="ANK_REPEAT"/>
    <property type="match status" value="1"/>
</dbReference>
<proteinExistence type="predicted"/>
<evidence type="ECO:0000313" key="5">
    <source>
        <dbReference type="Proteomes" id="UP000775872"/>
    </source>
</evidence>
<dbReference type="OrthoDB" id="20872at2759"/>
<dbReference type="SUPFAM" id="SSF48403">
    <property type="entry name" value="Ankyrin repeat"/>
    <property type="match status" value="1"/>
</dbReference>
<dbReference type="Pfam" id="PF24883">
    <property type="entry name" value="NPHP3_N"/>
    <property type="match status" value="1"/>
</dbReference>
<dbReference type="EMBL" id="CABFOC020000042">
    <property type="protein sequence ID" value="CAH0051723.1"/>
    <property type="molecule type" value="Genomic_DNA"/>
</dbReference>
<reference evidence="4" key="1">
    <citation type="submission" date="2021-10" db="EMBL/GenBank/DDBJ databases">
        <authorList>
            <person name="Piombo E."/>
        </authorList>
    </citation>
    <scope>NUCLEOTIDE SEQUENCE</scope>
</reference>
<keyword evidence="2" id="KW-0040">ANK repeat</keyword>
<sequence length="1518" mass="170683">MAPEQSSKVYRLRYLPAHVDRLDTAKMLVGCIPGLQLEEIQISSLASAVDSRSSKTATVMFKSTIHLGDREPSKNQWDLPVSGLPGPIVLDTHFYGLTPLNEVDENSHTTDCVVISGLGSHPMGSWQPRGAKSFMWIRDELPDLLPGVRFIIYGYDTKLYQSKSFQVLPDLARSFITSLQAGGWLSKPLLFLAHSLGGVLMKQSIAALSGNHRDQEILDVMKGGIFFGVPSVGMAVDDIYKMLGEQPNTVLLDCLSDRSDYVPKLEEDFACVSSSQRMRLIWAYETQETPSLSESGKSWSRTGTGVVMVPPSSATGGRIKSNMLPPGPITANDERILQIDADHSNMVKFTRGDELIRTVAGKMKQILSSDIPFEGVCRQGESCVTSNGAPKSTSAFRVRCEELLSALVQINHVPNDTSKTFEFADEVSEFLEFSGKIIKMANQMSHQISSTRAQLAGWIDDVEDLRWLFEDMCSSPTAHSTRVVSVLKSCTDSCFKTLNVLESTSVSTEKNFFGRSLNRDSLKRIFGLGNDKEGVIRQCFEKLSRSRSILILSLELLIADLTSENFRKLKDFLELTSEESECIGALRITDPTRDRESITTDKGEIVKGTCRWLLSTAQFQSWIEDSGVSRTLWISAPPGMGKTHLSIFLSKRLQRLCEVQKDSIALFFFCDNKVETRNTGSSILRGLIYQLTQYRKELMRIPLQQWRIQPDVFSGANSFQSLWGMFEDMMEYLPDTEVCCLIDALDECEKESALLVLKKFNKLIEAKLTIKFIALSRRHPEHIAEALFSAISVEIDSEIAAKDDVERYIMDRVGELAQKKRINNEPLHDKIKAVFLERAQDTFLWVSFMTHDLLQKTVVQIEAALDQLPTGLDAVYDRILGQVDPGKAEIISKLLGWVALAVRPLAVSEICEALYIQSTPFNGREQVCLDYIRACGHLLQVTQVEACAFWLMDEMRNACVDDFERYHDWSLSRNFNCPLGLYAVCYWDYHFLQVSDYGAFARLHEDFFSERSALRGNWYICRGGVYFSGNQLLLGVACEFGWEGPARRLLQLRTEQFGSREVEVYVNQKIGYGMTALHWACEFGRLNMVTLLLEYGADPTKRDRRKVAVLHDYCSKFDEPATFAQMMASRGAKEVLEAEGGEILSKAALYSRANVCRLLIETYGVPVDAKDRHGDTALGSALRTGNMELAHTFVNEWRASTDDHWHLLQSVLGQFSYRNCSADTVFRNLVQIIKQWGISINSSDPVSGKGLVHQRLMLYPVLDGGHFVSALRLEELELLFRLGLDLSAQDHWGNTILHNMFYSLDVCFLNRTEGMDVLQLLLQDERLNVDAMNVDGETALHVFVSSLWTSRTYYYQLEIHSKGSWQMVKNLLDLGADRNLKNKKGKSPLGLAYEGLDSEWENYSSSGSTSPSCLSISSDEADMVHECKVNLFNVLCTYATVPLFGPTQEKVEAETADSQNGEENTIQVLSAGAKSSGRALHYVSSFVHDQRGRWFGRRRRQRVLGIRVSKVTSPHTLR</sequence>
<dbReference type="InterPro" id="IPR056884">
    <property type="entry name" value="NPHP3-like_N"/>
</dbReference>
<dbReference type="Gene3D" id="3.40.50.300">
    <property type="entry name" value="P-loop containing nucleotide triphosphate hydrolases"/>
    <property type="match status" value="1"/>
</dbReference>
<evidence type="ECO:0000256" key="2">
    <source>
        <dbReference type="PROSITE-ProRule" id="PRU00023"/>
    </source>
</evidence>
<gene>
    <name evidence="4" type="ORF">CSOL1703_00014373</name>
</gene>
<organism evidence="4 5">
    <name type="scientific">Clonostachys solani</name>
    <dbReference type="NCBI Taxonomy" id="160281"/>
    <lineage>
        <taxon>Eukaryota</taxon>
        <taxon>Fungi</taxon>
        <taxon>Dikarya</taxon>
        <taxon>Ascomycota</taxon>
        <taxon>Pezizomycotina</taxon>
        <taxon>Sordariomycetes</taxon>
        <taxon>Hypocreomycetidae</taxon>
        <taxon>Hypocreales</taxon>
        <taxon>Bionectriaceae</taxon>
        <taxon>Clonostachys</taxon>
    </lineage>
</organism>
<dbReference type="SUPFAM" id="SSF52540">
    <property type="entry name" value="P-loop containing nucleoside triphosphate hydrolases"/>
    <property type="match status" value="1"/>
</dbReference>
<name>A0A9N9Z9W9_9HYPO</name>
<keyword evidence="1" id="KW-0677">Repeat</keyword>
<dbReference type="InterPro" id="IPR036770">
    <property type="entry name" value="Ankyrin_rpt-contain_sf"/>
</dbReference>
<protein>
    <recommendedName>
        <fullName evidence="3">Nephrocystin 3-like N-terminal domain-containing protein</fullName>
    </recommendedName>
</protein>
<comment type="caution">
    <text evidence="4">The sequence shown here is derived from an EMBL/GenBank/DDBJ whole genome shotgun (WGS) entry which is preliminary data.</text>
</comment>
<evidence type="ECO:0000313" key="4">
    <source>
        <dbReference type="EMBL" id="CAH0051723.1"/>
    </source>
</evidence>
<dbReference type="PANTHER" id="PTHR10039">
    <property type="entry name" value="AMELOGENIN"/>
    <property type="match status" value="1"/>
</dbReference>
<dbReference type="Gene3D" id="1.25.40.20">
    <property type="entry name" value="Ankyrin repeat-containing domain"/>
    <property type="match status" value="2"/>
</dbReference>
<dbReference type="PANTHER" id="PTHR10039:SF16">
    <property type="entry name" value="GPI INOSITOL-DEACYLASE"/>
    <property type="match status" value="1"/>
</dbReference>